<keyword evidence="2" id="KW-1185">Reference proteome</keyword>
<organism evidence="1 2">
    <name type="scientific">Platanthera zijinensis</name>
    <dbReference type="NCBI Taxonomy" id="2320716"/>
    <lineage>
        <taxon>Eukaryota</taxon>
        <taxon>Viridiplantae</taxon>
        <taxon>Streptophyta</taxon>
        <taxon>Embryophyta</taxon>
        <taxon>Tracheophyta</taxon>
        <taxon>Spermatophyta</taxon>
        <taxon>Magnoliopsida</taxon>
        <taxon>Liliopsida</taxon>
        <taxon>Asparagales</taxon>
        <taxon>Orchidaceae</taxon>
        <taxon>Orchidoideae</taxon>
        <taxon>Orchideae</taxon>
        <taxon>Orchidinae</taxon>
        <taxon>Platanthera</taxon>
    </lineage>
</organism>
<gene>
    <name evidence="1" type="primary">DGK5</name>
    <name evidence="1" type="ORF">KSP39_PZI002964</name>
</gene>
<keyword evidence="1" id="KW-0808">Transferase</keyword>
<proteinExistence type="predicted"/>
<accession>A0AAP0BY59</accession>
<name>A0AAP0BY59_9ASPA</name>
<evidence type="ECO:0000313" key="2">
    <source>
        <dbReference type="Proteomes" id="UP001418222"/>
    </source>
</evidence>
<evidence type="ECO:0000313" key="1">
    <source>
        <dbReference type="EMBL" id="KAK8954426.1"/>
    </source>
</evidence>
<protein>
    <submittedName>
        <fullName evidence="1">Diacylglycerol kinase 5</fullName>
    </submittedName>
</protein>
<dbReference type="Proteomes" id="UP001418222">
    <property type="component" value="Unassembled WGS sequence"/>
</dbReference>
<dbReference type="AlphaFoldDB" id="A0AAP0BY59"/>
<reference evidence="1 2" key="1">
    <citation type="journal article" date="2022" name="Nat. Plants">
        <title>Genomes of leafy and leafless Platanthera orchids illuminate the evolution of mycoheterotrophy.</title>
        <authorList>
            <person name="Li M.H."/>
            <person name="Liu K.W."/>
            <person name="Li Z."/>
            <person name="Lu H.C."/>
            <person name="Ye Q.L."/>
            <person name="Zhang D."/>
            <person name="Wang J.Y."/>
            <person name="Li Y.F."/>
            <person name="Zhong Z.M."/>
            <person name="Liu X."/>
            <person name="Yu X."/>
            <person name="Liu D.K."/>
            <person name="Tu X.D."/>
            <person name="Liu B."/>
            <person name="Hao Y."/>
            <person name="Liao X.Y."/>
            <person name="Jiang Y.T."/>
            <person name="Sun W.H."/>
            <person name="Chen J."/>
            <person name="Chen Y.Q."/>
            <person name="Ai Y."/>
            <person name="Zhai J.W."/>
            <person name="Wu S.S."/>
            <person name="Zhou Z."/>
            <person name="Hsiao Y.Y."/>
            <person name="Wu W.L."/>
            <person name="Chen Y.Y."/>
            <person name="Lin Y.F."/>
            <person name="Hsu J.L."/>
            <person name="Li C.Y."/>
            <person name="Wang Z.W."/>
            <person name="Zhao X."/>
            <person name="Zhong W.Y."/>
            <person name="Ma X.K."/>
            <person name="Ma L."/>
            <person name="Huang J."/>
            <person name="Chen G.Z."/>
            <person name="Huang M.Z."/>
            <person name="Huang L."/>
            <person name="Peng D.H."/>
            <person name="Luo Y.B."/>
            <person name="Zou S.Q."/>
            <person name="Chen S.P."/>
            <person name="Lan S."/>
            <person name="Tsai W.C."/>
            <person name="Van de Peer Y."/>
            <person name="Liu Z.J."/>
        </authorList>
    </citation>
    <scope>NUCLEOTIDE SEQUENCE [LARGE SCALE GENOMIC DNA]</scope>
    <source>
        <strain evidence="1">Lor287</strain>
    </source>
</reference>
<keyword evidence="1" id="KW-0418">Kinase</keyword>
<dbReference type="EMBL" id="JBBWWQ010000002">
    <property type="protein sequence ID" value="KAK8954426.1"/>
    <property type="molecule type" value="Genomic_DNA"/>
</dbReference>
<comment type="caution">
    <text evidence="1">The sequence shown here is derived from an EMBL/GenBank/DDBJ whole genome shotgun (WGS) entry which is preliminary data.</text>
</comment>
<dbReference type="GO" id="GO:0016301">
    <property type="term" value="F:kinase activity"/>
    <property type="evidence" value="ECO:0007669"/>
    <property type="project" value="UniProtKB-KW"/>
</dbReference>
<sequence>MTKEHIICRISKLHLYTQLRLLTGEEAPDKVLHRLYGNLEMLKSNCHKKLLKYRVAGGDGTIGLRIGVGTDLKLSNSTATATVPLGTEINLPFSFGSWRFGK</sequence>